<gene>
    <name evidence="3" type="ORF">EI74_0519</name>
</gene>
<dbReference type="Gene3D" id="2.40.50.90">
    <property type="match status" value="1"/>
</dbReference>
<keyword evidence="1" id="KW-0732">Signal</keyword>
<dbReference type="InterPro" id="IPR035437">
    <property type="entry name" value="SNase_OB-fold_sf"/>
</dbReference>
<dbReference type="PROSITE" id="PS51257">
    <property type="entry name" value="PROKAR_LIPOPROTEIN"/>
    <property type="match status" value="1"/>
</dbReference>
<dbReference type="Proteomes" id="UP000295518">
    <property type="component" value="Unassembled WGS sequence"/>
</dbReference>
<feature type="signal peptide" evidence="1">
    <location>
        <begin position="1"/>
        <end position="21"/>
    </location>
</feature>
<feature type="chain" id="PRO_5020472979" description="TNase-like domain-containing protein" evidence="1">
    <location>
        <begin position="22"/>
        <end position="266"/>
    </location>
</feature>
<dbReference type="PROSITE" id="PS50830">
    <property type="entry name" value="TNASE_3"/>
    <property type="match status" value="1"/>
</dbReference>
<dbReference type="InterPro" id="IPR016071">
    <property type="entry name" value="Staphylococal_nuclease_OB-fold"/>
</dbReference>
<organism evidence="3 4">
    <name type="scientific">Mycoplasma testudineum</name>
    <dbReference type="NCBI Taxonomy" id="244584"/>
    <lineage>
        <taxon>Bacteria</taxon>
        <taxon>Bacillati</taxon>
        <taxon>Mycoplasmatota</taxon>
        <taxon>Mollicutes</taxon>
        <taxon>Mycoplasmataceae</taxon>
        <taxon>Mycoplasma</taxon>
    </lineage>
</organism>
<dbReference type="OrthoDB" id="398206at2"/>
<evidence type="ECO:0000259" key="2">
    <source>
        <dbReference type="PROSITE" id="PS50830"/>
    </source>
</evidence>
<protein>
    <recommendedName>
        <fullName evidence="2">TNase-like domain-containing protein</fullName>
    </recommendedName>
</protein>
<reference evidence="3 4" key="1">
    <citation type="submission" date="2019-03" db="EMBL/GenBank/DDBJ databases">
        <title>Genomic Encyclopedia of Archaeal and Bacterial Type Strains, Phase II (KMG-II): from individual species to whole genera.</title>
        <authorList>
            <person name="Goeker M."/>
        </authorList>
    </citation>
    <scope>NUCLEOTIDE SEQUENCE [LARGE SCALE GENOMIC DNA]</scope>
    <source>
        <strain evidence="3 4">ATCC 700618</strain>
    </source>
</reference>
<keyword evidence="4" id="KW-1185">Reference proteome</keyword>
<proteinExistence type="predicted"/>
<evidence type="ECO:0000256" key="1">
    <source>
        <dbReference type="SAM" id="SignalP"/>
    </source>
</evidence>
<evidence type="ECO:0000313" key="4">
    <source>
        <dbReference type="Proteomes" id="UP000295518"/>
    </source>
</evidence>
<dbReference type="SMART" id="SM00318">
    <property type="entry name" value="SNc"/>
    <property type="match status" value="1"/>
</dbReference>
<dbReference type="RefSeq" id="WP_094254681.1">
    <property type="nucleotide sequence ID" value="NZ_NNCE01000004.1"/>
</dbReference>
<dbReference type="SUPFAM" id="SSF50199">
    <property type="entry name" value="Staphylococcal nuclease"/>
    <property type="match status" value="1"/>
</dbReference>
<name>A0A4R6ICA7_9MOLU</name>
<accession>A0A4R6ICA7</accession>
<dbReference type="AlphaFoldDB" id="A0A4R6ICA7"/>
<sequence>MKKLFLTVGLLSTSLIFPIAAISCNNDTRGDSTIDESKTVIKPVDWSKFEGKYYDGTIVRWADGDTFRFVVTSETDNSMVLRNGKEYSVRISSIDTPEKNVQGTQSGEIEFRFANMSSDFGLSQIPVGNAVRIVTDGSRSFERIVGEVFYDKDGSTGFAYNYSNEIVKAGLTFPNASGILTNSQFNPNSIEYYTYIPMGYSFIYAQQQRKGFFNEVSGNTIEERYNAVRNIYKLRGEPNPGYFLATTRNNVFEFEQELKWTNKKDT</sequence>
<evidence type="ECO:0000313" key="3">
    <source>
        <dbReference type="EMBL" id="TDO19880.1"/>
    </source>
</evidence>
<feature type="domain" description="TNase-like" evidence="2">
    <location>
        <begin position="52"/>
        <end position="215"/>
    </location>
</feature>
<dbReference type="EMBL" id="SNWN01000012">
    <property type="protein sequence ID" value="TDO19880.1"/>
    <property type="molecule type" value="Genomic_DNA"/>
</dbReference>
<comment type="caution">
    <text evidence="3">The sequence shown here is derived from an EMBL/GenBank/DDBJ whole genome shotgun (WGS) entry which is preliminary data.</text>
</comment>